<dbReference type="PROSITE" id="PS51375">
    <property type="entry name" value="PPR"/>
    <property type="match status" value="1"/>
</dbReference>
<evidence type="ECO:0000256" key="2">
    <source>
        <dbReference type="PROSITE-ProRule" id="PRU00708"/>
    </source>
</evidence>
<protein>
    <submittedName>
        <fullName evidence="3">OLC1v1012446C1</fullName>
    </submittedName>
</protein>
<evidence type="ECO:0000256" key="1">
    <source>
        <dbReference type="ARBA" id="ARBA00022737"/>
    </source>
</evidence>
<dbReference type="AlphaFoldDB" id="A0AAV1DVY4"/>
<accession>A0AAV1DVY4</accession>
<dbReference type="InterPro" id="IPR002885">
    <property type="entry name" value="PPR_rpt"/>
</dbReference>
<dbReference type="Proteomes" id="UP001161247">
    <property type="component" value="Chromosome 7"/>
</dbReference>
<dbReference type="GO" id="GO:0003723">
    <property type="term" value="F:RNA binding"/>
    <property type="evidence" value="ECO:0007669"/>
    <property type="project" value="InterPro"/>
</dbReference>
<keyword evidence="4" id="KW-1185">Reference proteome</keyword>
<proteinExistence type="predicted"/>
<sequence>MMLLNVEHEVRMKLLNIIAQKRLAKPNASTIEPSFKRPNEVLRRYQKSNPSKAIVLFRQVLRENPSSVLQTSLVGMYSAGGDIADAHQVFEEMSTRNVVSWIALIAASVNNQKEKIGLELFGQMQLENVEPDHVTLAVALSVCADIGELGIGEEI</sequence>
<dbReference type="GO" id="GO:0009451">
    <property type="term" value="P:RNA modification"/>
    <property type="evidence" value="ECO:0007669"/>
    <property type="project" value="InterPro"/>
</dbReference>
<organism evidence="3 4">
    <name type="scientific">Oldenlandia corymbosa var. corymbosa</name>
    <dbReference type="NCBI Taxonomy" id="529605"/>
    <lineage>
        <taxon>Eukaryota</taxon>
        <taxon>Viridiplantae</taxon>
        <taxon>Streptophyta</taxon>
        <taxon>Embryophyta</taxon>
        <taxon>Tracheophyta</taxon>
        <taxon>Spermatophyta</taxon>
        <taxon>Magnoliopsida</taxon>
        <taxon>eudicotyledons</taxon>
        <taxon>Gunneridae</taxon>
        <taxon>Pentapetalae</taxon>
        <taxon>asterids</taxon>
        <taxon>lamiids</taxon>
        <taxon>Gentianales</taxon>
        <taxon>Rubiaceae</taxon>
        <taxon>Rubioideae</taxon>
        <taxon>Spermacoceae</taxon>
        <taxon>Hedyotis-Oldenlandia complex</taxon>
        <taxon>Oldenlandia</taxon>
    </lineage>
</organism>
<dbReference type="InterPro" id="IPR046960">
    <property type="entry name" value="PPR_At4g14850-like_plant"/>
</dbReference>
<evidence type="ECO:0000313" key="3">
    <source>
        <dbReference type="EMBL" id="CAI9112071.1"/>
    </source>
</evidence>
<dbReference type="Gene3D" id="1.25.40.10">
    <property type="entry name" value="Tetratricopeptide repeat domain"/>
    <property type="match status" value="1"/>
</dbReference>
<dbReference type="NCBIfam" id="TIGR00756">
    <property type="entry name" value="PPR"/>
    <property type="match status" value="1"/>
</dbReference>
<dbReference type="PANTHER" id="PTHR47926:SF533">
    <property type="entry name" value="DYW DOMAIN-CONTAINING PROTEIN"/>
    <property type="match status" value="1"/>
</dbReference>
<reference evidence="3" key="1">
    <citation type="submission" date="2023-03" db="EMBL/GenBank/DDBJ databases">
        <authorList>
            <person name="Julca I."/>
        </authorList>
    </citation>
    <scope>NUCLEOTIDE SEQUENCE</scope>
</reference>
<feature type="repeat" description="PPR" evidence="2">
    <location>
        <begin position="66"/>
        <end position="100"/>
    </location>
</feature>
<dbReference type="EMBL" id="OX459124">
    <property type="protein sequence ID" value="CAI9112071.1"/>
    <property type="molecule type" value="Genomic_DNA"/>
</dbReference>
<dbReference type="PANTHER" id="PTHR47926">
    <property type="entry name" value="PENTATRICOPEPTIDE REPEAT-CONTAINING PROTEIN"/>
    <property type="match status" value="1"/>
</dbReference>
<evidence type="ECO:0000313" key="4">
    <source>
        <dbReference type="Proteomes" id="UP001161247"/>
    </source>
</evidence>
<dbReference type="InterPro" id="IPR011990">
    <property type="entry name" value="TPR-like_helical_dom_sf"/>
</dbReference>
<dbReference type="Pfam" id="PF13812">
    <property type="entry name" value="PPR_3"/>
    <property type="match status" value="1"/>
</dbReference>
<keyword evidence="1" id="KW-0677">Repeat</keyword>
<name>A0AAV1DVY4_OLDCO</name>
<gene>
    <name evidence="3" type="ORF">OLC1_LOCUS19329</name>
</gene>